<evidence type="ECO:0000313" key="2">
    <source>
        <dbReference type="EMBL" id="TVU25992.1"/>
    </source>
</evidence>
<accession>A0A5J9UQD4</accession>
<dbReference type="Gene3D" id="2.60.210.10">
    <property type="entry name" value="Apoptosis, Tumor Necrosis Factor Receptor Associated Protein 2, Chain A"/>
    <property type="match status" value="1"/>
</dbReference>
<proteinExistence type="predicted"/>
<name>A0A5J9UQD4_9POAL</name>
<dbReference type="SUPFAM" id="SSF49599">
    <property type="entry name" value="TRAF domain-like"/>
    <property type="match status" value="1"/>
</dbReference>
<feature type="non-terminal residue" evidence="2">
    <location>
        <position position="1"/>
    </location>
</feature>
<keyword evidence="3" id="KW-1185">Reference proteome</keyword>
<protein>
    <recommendedName>
        <fullName evidence="1">MATH domain-containing protein</fullName>
    </recommendedName>
</protein>
<dbReference type="AlphaFoldDB" id="A0A5J9UQD4"/>
<dbReference type="InterPro" id="IPR008974">
    <property type="entry name" value="TRAF-like"/>
</dbReference>
<organism evidence="2 3">
    <name type="scientific">Eragrostis curvula</name>
    <name type="common">weeping love grass</name>
    <dbReference type="NCBI Taxonomy" id="38414"/>
    <lineage>
        <taxon>Eukaryota</taxon>
        <taxon>Viridiplantae</taxon>
        <taxon>Streptophyta</taxon>
        <taxon>Embryophyta</taxon>
        <taxon>Tracheophyta</taxon>
        <taxon>Spermatophyta</taxon>
        <taxon>Magnoliopsida</taxon>
        <taxon>Liliopsida</taxon>
        <taxon>Poales</taxon>
        <taxon>Poaceae</taxon>
        <taxon>PACMAD clade</taxon>
        <taxon>Chloridoideae</taxon>
        <taxon>Eragrostideae</taxon>
        <taxon>Eragrostidinae</taxon>
        <taxon>Eragrostis</taxon>
    </lineage>
</organism>
<dbReference type="PROSITE" id="PS50144">
    <property type="entry name" value="MATH"/>
    <property type="match status" value="1"/>
</dbReference>
<dbReference type="Proteomes" id="UP000324897">
    <property type="component" value="Chromosome 2"/>
</dbReference>
<sequence>QWRLDPCRLRRCKVINMRFKGQRWAPSHTGTPMTMTTITCSLYFYGGRSGPRPHELYGTFTWMVNNFSQLKTETRSDPVDIGGCKWYSH</sequence>
<evidence type="ECO:0000259" key="1">
    <source>
        <dbReference type="PROSITE" id="PS50144"/>
    </source>
</evidence>
<evidence type="ECO:0000313" key="3">
    <source>
        <dbReference type="Proteomes" id="UP000324897"/>
    </source>
</evidence>
<feature type="domain" description="MATH" evidence="1">
    <location>
        <begin position="57"/>
        <end position="89"/>
    </location>
</feature>
<dbReference type="Gramene" id="TVU25992">
    <property type="protein sequence ID" value="TVU25992"/>
    <property type="gene ID" value="EJB05_28516"/>
</dbReference>
<dbReference type="OrthoDB" id="660257at2759"/>
<comment type="caution">
    <text evidence="2">The sequence shown here is derived from an EMBL/GenBank/DDBJ whole genome shotgun (WGS) entry which is preliminary data.</text>
</comment>
<gene>
    <name evidence="2" type="ORF">EJB05_28516</name>
</gene>
<dbReference type="InterPro" id="IPR002083">
    <property type="entry name" value="MATH/TRAF_dom"/>
</dbReference>
<dbReference type="EMBL" id="RWGY01000013">
    <property type="protein sequence ID" value="TVU25992.1"/>
    <property type="molecule type" value="Genomic_DNA"/>
</dbReference>
<reference evidence="2 3" key="1">
    <citation type="journal article" date="2019" name="Sci. Rep.">
        <title>A high-quality genome of Eragrostis curvula grass provides insights into Poaceae evolution and supports new strategies to enhance forage quality.</title>
        <authorList>
            <person name="Carballo J."/>
            <person name="Santos B.A.C.M."/>
            <person name="Zappacosta D."/>
            <person name="Garbus I."/>
            <person name="Selva J.P."/>
            <person name="Gallo C.A."/>
            <person name="Diaz A."/>
            <person name="Albertini E."/>
            <person name="Caccamo M."/>
            <person name="Echenique V."/>
        </authorList>
    </citation>
    <scope>NUCLEOTIDE SEQUENCE [LARGE SCALE GENOMIC DNA]</scope>
    <source>
        <strain evidence="3">cv. Victoria</strain>
        <tissue evidence="2">Leaf</tissue>
    </source>
</reference>